<comment type="caution">
    <text evidence="1">The sequence shown here is derived from an EMBL/GenBank/DDBJ whole genome shotgun (WGS) entry which is preliminary data.</text>
</comment>
<dbReference type="EMBL" id="JANHOG010000762">
    <property type="protein sequence ID" value="KAJ3551720.1"/>
    <property type="molecule type" value="Genomic_DNA"/>
</dbReference>
<evidence type="ECO:0000313" key="2">
    <source>
        <dbReference type="Proteomes" id="UP001148662"/>
    </source>
</evidence>
<protein>
    <submittedName>
        <fullName evidence="1">Uncharacterized protein</fullName>
    </submittedName>
</protein>
<keyword evidence="2" id="KW-1185">Reference proteome</keyword>
<name>A0ACC1T2L6_9APHY</name>
<evidence type="ECO:0000313" key="1">
    <source>
        <dbReference type="EMBL" id="KAJ3551720.1"/>
    </source>
</evidence>
<organism evidence="1 2">
    <name type="scientific">Phlebia brevispora</name>
    <dbReference type="NCBI Taxonomy" id="194682"/>
    <lineage>
        <taxon>Eukaryota</taxon>
        <taxon>Fungi</taxon>
        <taxon>Dikarya</taxon>
        <taxon>Basidiomycota</taxon>
        <taxon>Agaricomycotina</taxon>
        <taxon>Agaricomycetes</taxon>
        <taxon>Polyporales</taxon>
        <taxon>Meruliaceae</taxon>
        <taxon>Phlebia</taxon>
    </lineage>
</organism>
<gene>
    <name evidence="1" type="ORF">NM688_g4545</name>
</gene>
<sequence length="93" mass="10429">MRRDRLTIYAVRYEINTHASTQQKKIKPSAGPAKGIKRSDRDTTTDVKTIIIRYADVAIELSMPVYVEGDSATAREPCCKVKARLASPVHQKL</sequence>
<dbReference type="Proteomes" id="UP001148662">
    <property type="component" value="Unassembled WGS sequence"/>
</dbReference>
<reference evidence="1" key="1">
    <citation type="submission" date="2022-07" db="EMBL/GenBank/DDBJ databases">
        <title>Genome Sequence of Phlebia brevispora.</title>
        <authorList>
            <person name="Buettner E."/>
        </authorList>
    </citation>
    <scope>NUCLEOTIDE SEQUENCE</scope>
    <source>
        <strain evidence="1">MPL23</strain>
    </source>
</reference>
<proteinExistence type="predicted"/>
<accession>A0ACC1T2L6</accession>